<gene>
    <name evidence="1" type="ORF">PCOS0759_LOCUS5906</name>
</gene>
<dbReference type="AlphaFoldDB" id="A0A7S1KRH5"/>
<sequence length="103" mass="11975">MIMSYASQSLQKGFSVGWWNQICLPCITNQPIFSLSTLRREGGEVDSHQTCKAKTDVPPPLPHQFTTTRVLIHRTTDEQHYIHHVHEKLYQTQKHDEYTESNP</sequence>
<dbReference type="EMBL" id="HBGD01007057">
    <property type="protein sequence ID" value="CAD9082666.1"/>
    <property type="molecule type" value="Transcribed_RNA"/>
</dbReference>
<accession>A0A7S1KRH5</accession>
<reference evidence="1" key="1">
    <citation type="submission" date="2021-01" db="EMBL/GenBank/DDBJ databases">
        <authorList>
            <person name="Corre E."/>
            <person name="Pelletier E."/>
            <person name="Niang G."/>
            <person name="Scheremetjew M."/>
            <person name="Finn R."/>
            <person name="Kale V."/>
            <person name="Holt S."/>
            <person name="Cochrane G."/>
            <person name="Meng A."/>
            <person name="Brown T."/>
            <person name="Cohen L."/>
        </authorList>
    </citation>
    <scope>NUCLEOTIDE SEQUENCE</scope>
    <source>
        <strain evidence="1">WS</strain>
    </source>
</reference>
<organism evidence="1">
    <name type="scientific">Percolomonas cosmopolitus</name>
    <dbReference type="NCBI Taxonomy" id="63605"/>
    <lineage>
        <taxon>Eukaryota</taxon>
        <taxon>Discoba</taxon>
        <taxon>Heterolobosea</taxon>
        <taxon>Tetramitia</taxon>
        <taxon>Eutetramitia</taxon>
        <taxon>Percolomonadidae</taxon>
        <taxon>Percolomonas</taxon>
    </lineage>
</organism>
<name>A0A7S1KRH5_9EUKA</name>
<protein>
    <submittedName>
        <fullName evidence="1">Uncharacterized protein</fullName>
    </submittedName>
</protein>
<evidence type="ECO:0000313" key="1">
    <source>
        <dbReference type="EMBL" id="CAD9082666.1"/>
    </source>
</evidence>
<proteinExistence type="predicted"/>